<dbReference type="PIRSF" id="PIRSF000451">
    <property type="entry name" value="PKS_III"/>
    <property type="match status" value="1"/>
</dbReference>
<reference evidence="7 8" key="1">
    <citation type="submission" date="2018-06" db="EMBL/GenBank/DDBJ databases">
        <title>Actinomadura craniellae sp. nov. isolated from marine sponge Craniella sp.</title>
        <authorList>
            <person name="Li L."/>
            <person name="Xu Q.H."/>
            <person name="Lin H.W."/>
            <person name="Lu Y.H."/>
        </authorList>
    </citation>
    <scope>NUCLEOTIDE SEQUENCE [LARGE SCALE GENOMIC DNA]</scope>
    <source>
        <strain evidence="7 8">LHW63021</strain>
    </source>
</reference>
<keyword evidence="3" id="KW-0012">Acyltransferase</keyword>
<dbReference type="EMBL" id="QLYX01000022">
    <property type="protein sequence ID" value="RAY11044.1"/>
    <property type="molecule type" value="Genomic_DNA"/>
</dbReference>
<keyword evidence="2" id="KW-0808">Transferase</keyword>
<dbReference type="Pfam" id="PF02797">
    <property type="entry name" value="Chal_sti_synt_C"/>
    <property type="match status" value="1"/>
</dbReference>
<accession>A0A365GW71</accession>
<dbReference type="RefSeq" id="WP_111871944.1">
    <property type="nucleotide sequence ID" value="NZ_QLYX01000022.1"/>
</dbReference>
<organism evidence="7 8">
    <name type="scientific">Actinomadura craniellae</name>
    <dbReference type="NCBI Taxonomy" id="2231787"/>
    <lineage>
        <taxon>Bacteria</taxon>
        <taxon>Bacillati</taxon>
        <taxon>Actinomycetota</taxon>
        <taxon>Actinomycetes</taxon>
        <taxon>Streptosporangiales</taxon>
        <taxon>Thermomonosporaceae</taxon>
        <taxon>Actinomadura</taxon>
    </lineage>
</organism>
<dbReference type="Pfam" id="PF00195">
    <property type="entry name" value="Chal_sti_synt_N"/>
    <property type="match status" value="1"/>
</dbReference>
<dbReference type="GO" id="GO:0030639">
    <property type="term" value="P:polyketide biosynthetic process"/>
    <property type="evidence" value="ECO:0007669"/>
    <property type="project" value="TreeGrafter"/>
</dbReference>
<feature type="domain" description="Chalcone/stilbene synthase N-terminal" evidence="5">
    <location>
        <begin position="5"/>
        <end position="198"/>
    </location>
</feature>
<comment type="similarity">
    <text evidence="1">Belongs to the thiolase-like superfamily. Chalcone/stilbene synthases family.</text>
</comment>
<dbReference type="GO" id="GO:0016747">
    <property type="term" value="F:acyltransferase activity, transferring groups other than amino-acyl groups"/>
    <property type="evidence" value="ECO:0007669"/>
    <property type="project" value="InterPro"/>
</dbReference>
<keyword evidence="8" id="KW-1185">Reference proteome</keyword>
<gene>
    <name evidence="7" type="ORF">DPM19_32595</name>
</gene>
<dbReference type="InterPro" id="IPR011141">
    <property type="entry name" value="Polyketide_synthase_type-III"/>
</dbReference>
<evidence type="ECO:0000259" key="6">
    <source>
        <dbReference type="Pfam" id="PF02797"/>
    </source>
</evidence>
<evidence type="ECO:0000313" key="8">
    <source>
        <dbReference type="Proteomes" id="UP000251891"/>
    </source>
</evidence>
<dbReference type="InterPro" id="IPR012328">
    <property type="entry name" value="Chalcone/stilbene_synt_C"/>
</dbReference>
<dbReference type="SUPFAM" id="SSF53901">
    <property type="entry name" value="Thiolase-like"/>
    <property type="match status" value="2"/>
</dbReference>
<protein>
    <submittedName>
        <fullName evidence="7">Type III polyketide synthase</fullName>
    </submittedName>
</protein>
<sequence>MTVLLSVEKVLPPYRYTQEELAAELAAAMRLTGPRRELFLRLSRNVRVRTRHTALPKAEYHRLRDFGATNDAHLRAAADYATRAVDGALRAAGVAAAEVDLLLTQSVTGIAVPPFDVDVIERLGLRPDVRRLPLFGLGCGGGGAALARVHDHLRGHPDQVAVAVSAELCSLTAQRDTHTAQMLLGSALCGDAVAAVVACGSRRAGALGATGPRIVGSRSRLYPGSRHMAGWEIGASGLRIVLAPDVAEAFGARIGADVRAFLRDHGHTVDEVTGWPCHPGGPKVLEGVAAAVGLPAGALDRSWEHLAACGNCSSASVLHILADTIAGGPPAGTPGLLLSFGPGLFSELVLLNW</sequence>
<feature type="active site" description="Acyl-thioester intermediate" evidence="4">
    <location>
        <position position="139"/>
    </location>
</feature>
<feature type="domain" description="Chalcone/stilbene synthase C-terminal" evidence="6">
    <location>
        <begin position="219"/>
        <end position="351"/>
    </location>
</feature>
<comment type="caution">
    <text evidence="7">The sequence shown here is derived from an EMBL/GenBank/DDBJ whole genome shotgun (WGS) entry which is preliminary data.</text>
</comment>
<dbReference type="InterPro" id="IPR001099">
    <property type="entry name" value="Chalcone/stilbene_synt_N"/>
</dbReference>
<evidence type="ECO:0000259" key="5">
    <source>
        <dbReference type="Pfam" id="PF00195"/>
    </source>
</evidence>
<evidence type="ECO:0000256" key="4">
    <source>
        <dbReference type="PIRSR" id="PIRSR000451-1"/>
    </source>
</evidence>
<evidence type="ECO:0000313" key="7">
    <source>
        <dbReference type="EMBL" id="RAY11044.1"/>
    </source>
</evidence>
<evidence type="ECO:0000256" key="1">
    <source>
        <dbReference type="ARBA" id="ARBA00005531"/>
    </source>
</evidence>
<dbReference type="InterPro" id="IPR016039">
    <property type="entry name" value="Thiolase-like"/>
</dbReference>
<evidence type="ECO:0000256" key="2">
    <source>
        <dbReference type="ARBA" id="ARBA00022679"/>
    </source>
</evidence>
<name>A0A365GW71_9ACTN</name>
<dbReference type="PANTHER" id="PTHR11877:SF99">
    <property type="entry name" value="1,3,6,8-TETRAHYDROXYNAPHTHALENE SYNTHASE"/>
    <property type="match status" value="1"/>
</dbReference>
<dbReference type="OrthoDB" id="9786288at2"/>
<dbReference type="Gene3D" id="3.40.47.10">
    <property type="match status" value="2"/>
</dbReference>
<dbReference type="PANTHER" id="PTHR11877">
    <property type="entry name" value="HYDROXYMETHYLGLUTARYL-COA SYNTHASE"/>
    <property type="match status" value="1"/>
</dbReference>
<dbReference type="Proteomes" id="UP000251891">
    <property type="component" value="Unassembled WGS sequence"/>
</dbReference>
<evidence type="ECO:0000256" key="3">
    <source>
        <dbReference type="ARBA" id="ARBA00023315"/>
    </source>
</evidence>
<proteinExistence type="inferred from homology"/>
<dbReference type="AlphaFoldDB" id="A0A365GW71"/>